<evidence type="ECO:0000256" key="10">
    <source>
        <dbReference type="RuleBase" id="RU364073"/>
    </source>
</evidence>
<dbReference type="PANTHER" id="PTHR43095">
    <property type="entry name" value="SUGAR KINASE"/>
    <property type="match status" value="1"/>
</dbReference>
<dbReference type="PIRSF" id="PIRSF000538">
    <property type="entry name" value="GlpK"/>
    <property type="match status" value="1"/>
</dbReference>
<evidence type="ECO:0000256" key="8">
    <source>
        <dbReference type="HAMAP-Rule" id="MF_02220"/>
    </source>
</evidence>
<dbReference type="eggNOG" id="COG1070">
    <property type="taxonomic scope" value="Bacteria"/>
</dbReference>
<organism evidence="13 14">
    <name type="scientific">Staphylococcus saprophyticus subsp. saprophyticus (strain ATCC 15305 / DSM 20229 / NCIMB 8711 / NCTC 7292 / S-41)</name>
    <dbReference type="NCBI Taxonomy" id="342451"/>
    <lineage>
        <taxon>Bacteria</taxon>
        <taxon>Bacillati</taxon>
        <taxon>Bacillota</taxon>
        <taxon>Bacilli</taxon>
        <taxon>Bacillales</taxon>
        <taxon>Staphylococcaceae</taxon>
        <taxon>Staphylococcus</taxon>
    </lineage>
</organism>
<feature type="binding site" evidence="8">
    <location>
        <begin position="84"/>
        <end position="85"/>
    </location>
    <ligand>
        <name>substrate</name>
    </ligand>
</feature>
<dbReference type="InterPro" id="IPR006000">
    <property type="entry name" value="Xylulokinase"/>
</dbReference>
<dbReference type="HOGENOM" id="CLU_009281_3_0_9"/>
<dbReference type="InterPro" id="IPR018483">
    <property type="entry name" value="Carb_kinase_FGGY_CS"/>
</dbReference>
<keyword evidence="6 8" id="KW-0067">ATP-binding</keyword>
<gene>
    <name evidence="8 10" type="primary">xylB</name>
    <name evidence="13" type="ordered locus">SSPP137</name>
</gene>
<dbReference type="EMBL" id="AP008935">
    <property type="protein sequence ID" value="BAE19628.1"/>
    <property type="molecule type" value="Genomic_DNA"/>
</dbReference>
<proteinExistence type="inferred from homology"/>
<dbReference type="NCBIfam" id="TIGR01312">
    <property type="entry name" value="XylB"/>
    <property type="match status" value="1"/>
</dbReference>
<evidence type="ECO:0000256" key="3">
    <source>
        <dbReference type="ARBA" id="ARBA00022679"/>
    </source>
</evidence>
<evidence type="ECO:0000256" key="1">
    <source>
        <dbReference type="ARBA" id="ARBA00009156"/>
    </source>
</evidence>
<evidence type="ECO:0000256" key="4">
    <source>
        <dbReference type="ARBA" id="ARBA00022741"/>
    </source>
</evidence>
<dbReference type="HAMAP" id="MF_02220">
    <property type="entry name" value="XylB"/>
    <property type="match status" value="1"/>
</dbReference>
<feature type="active site" description="Proton acceptor" evidence="8">
    <location>
        <position position="238"/>
    </location>
</feature>
<dbReference type="AlphaFoldDB" id="Q49UE8"/>
<dbReference type="InterPro" id="IPR018485">
    <property type="entry name" value="FGGY_C"/>
</dbReference>
<evidence type="ECO:0000313" key="13">
    <source>
        <dbReference type="EMBL" id="BAE19628.1"/>
    </source>
</evidence>
<dbReference type="KEGG" id="ssp:SSPP137"/>
<feature type="domain" description="Carbohydrate kinase FGGY C-terminal" evidence="12">
    <location>
        <begin position="255"/>
        <end position="440"/>
    </location>
</feature>
<comment type="catalytic activity">
    <reaction evidence="8 10">
        <text>D-xylulose + ATP = D-xylulose 5-phosphate + ADP + H(+)</text>
        <dbReference type="Rhea" id="RHEA:10964"/>
        <dbReference type="ChEBI" id="CHEBI:15378"/>
        <dbReference type="ChEBI" id="CHEBI:17140"/>
        <dbReference type="ChEBI" id="CHEBI:30616"/>
        <dbReference type="ChEBI" id="CHEBI:57737"/>
        <dbReference type="ChEBI" id="CHEBI:456216"/>
        <dbReference type="EC" id="2.7.1.17"/>
    </reaction>
</comment>
<keyword evidence="5 8" id="KW-0418">Kinase</keyword>
<dbReference type="SUPFAM" id="SSF53067">
    <property type="entry name" value="Actin-like ATPase domain"/>
    <property type="match status" value="2"/>
</dbReference>
<keyword evidence="13" id="KW-0614">Plasmid</keyword>
<keyword evidence="14" id="KW-1185">Reference proteome</keyword>
<dbReference type="Pfam" id="PF02782">
    <property type="entry name" value="FGGY_C"/>
    <property type="match status" value="1"/>
</dbReference>
<feature type="site" description="Important for activity" evidence="8">
    <location>
        <position position="11"/>
    </location>
</feature>
<name>Q49UE8_STAS1</name>
<evidence type="ECO:0000256" key="7">
    <source>
        <dbReference type="ARBA" id="ARBA00023277"/>
    </source>
</evidence>
<accession>Q49UE8</accession>
<sequence>MILNEAVLGIDIGTSSVKVIAVSKEGEVLAKVSEGLDIIQLQSGCNEQQPDEWFEATKSCIRQILSASALSDIYIRGLSLSGQMHSLVVLDSTNKPLRNAILWNDTRSTHQCTTIEQQFGDYILSNPVLEGFTLTKLLWIKDNEPNNWNKIATFLLPKDYVRFKLTGKINMEYSDASSTLLLDPKQKSWSKTTGSQFRIHDIYPSLVSSGDFIGYVESSLAKSLGLTGEVAVFAGGGDNACGALGAGVIKSNDTLCSIGTSGTLLTCESGEGKTYRHNLHYFNHVVEDKSYVMGVTLAAGDSLNWLKKHVFPGLTFNQILSLASNSTIGSEGLLFAPYLSGERTPHGDSQIRGSFIGLSTLHTNADIARSVIEGITYSLYETLVHLREQGKDITHITSIGGGARNDFWLQLQADIFNAKVSKLKYEEGPCMGAAMLAIVGLSWYESLEDVVDQFIVYDRTFLPNEVHHERYVKYFEIYQEVYRQTRPITARLLELSL</sequence>
<dbReference type="EC" id="2.7.1.17" evidence="8 10"/>
<dbReference type="Pfam" id="PF00370">
    <property type="entry name" value="FGGY_N"/>
    <property type="match status" value="1"/>
</dbReference>
<comment type="function">
    <text evidence="8">Catalyzes the phosphorylation of D-xylulose to D-xylulose 5-phosphate.</text>
</comment>
<dbReference type="InterPro" id="IPR000577">
    <property type="entry name" value="Carb_kinase_FGGY"/>
</dbReference>
<dbReference type="GO" id="GO:0005524">
    <property type="term" value="F:ATP binding"/>
    <property type="evidence" value="ECO:0007669"/>
    <property type="project" value="UniProtKB-UniRule"/>
</dbReference>
<dbReference type="InterPro" id="IPR050406">
    <property type="entry name" value="FGGY_Carb_Kinase"/>
</dbReference>
<protein>
    <recommendedName>
        <fullName evidence="8 10">Xylulose kinase</fullName>
        <shortName evidence="8 10">Xylulokinase</shortName>
        <ecNumber evidence="8 10">2.7.1.17</ecNumber>
    </recommendedName>
</protein>
<evidence type="ECO:0000256" key="2">
    <source>
        <dbReference type="ARBA" id="ARBA00022629"/>
    </source>
</evidence>
<evidence type="ECO:0000256" key="6">
    <source>
        <dbReference type="ARBA" id="ARBA00022840"/>
    </source>
</evidence>
<dbReference type="InterPro" id="IPR043129">
    <property type="entry name" value="ATPase_NBD"/>
</dbReference>
<dbReference type="InterPro" id="IPR018484">
    <property type="entry name" value="FGGY_N"/>
</dbReference>
<evidence type="ECO:0000313" key="14">
    <source>
        <dbReference type="Proteomes" id="UP000006371"/>
    </source>
</evidence>
<dbReference type="CDD" id="cd07808">
    <property type="entry name" value="ASKHA_NBD_FGGY_EcXK-like"/>
    <property type="match status" value="1"/>
</dbReference>
<evidence type="ECO:0000256" key="9">
    <source>
        <dbReference type="RuleBase" id="RU003733"/>
    </source>
</evidence>
<keyword evidence="7 8" id="KW-0119">Carbohydrate metabolism</keyword>
<dbReference type="Proteomes" id="UP000006371">
    <property type="component" value="Plasmid pSSP1"/>
</dbReference>
<dbReference type="GO" id="GO:0005998">
    <property type="term" value="P:xylulose catabolic process"/>
    <property type="evidence" value="ECO:0007669"/>
    <property type="project" value="UniProtKB-UniRule"/>
</dbReference>
<comment type="similarity">
    <text evidence="1 8 9">Belongs to the FGGY kinase family.</text>
</comment>
<dbReference type="PROSITE" id="PS00445">
    <property type="entry name" value="FGGY_KINASES_2"/>
    <property type="match status" value="1"/>
</dbReference>
<dbReference type="Gene3D" id="3.30.420.40">
    <property type="match status" value="2"/>
</dbReference>
<dbReference type="PATRIC" id="fig|342451.11.peg.2467"/>
<reference evidence="13 14" key="1">
    <citation type="journal article" date="2005" name="Proc. Natl. Acad. Sci. U.S.A.">
        <title>Whole genome sequence of Staphylococcus saprophyticus reveals the pathogenesis of uncomplicated urinary tract infection.</title>
        <authorList>
            <person name="Kuroda M."/>
            <person name="Yamashita A."/>
            <person name="Hirakawa H."/>
            <person name="Kumano M."/>
            <person name="Morikawa K."/>
            <person name="Higashide M."/>
            <person name="Maruyama A."/>
            <person name="Inose Y."/>
            <person name="Matoba K."/>
            <person name="Toh H."/>
            <person name="Kuhara S."/>
            <person name="Hattori M."/>
            <person name="Ohta T."/>
        </authorList>
    </citation>
    <scope>NUCLEOTIDE SEQUENCE [LARGE SCALE GENOMIC DNA]</scope>
    <source>
        <strain evidence="14">ATCC 15305 / DSM 20229 / NCIMB 8711 / NCTC 7292 / S-41</strain>
        <plasmid evidence="13 14">pSSP1</plasmid>
    </source>
</reference>
<keyword evidence="4 8" id="KW-0547">Nucleotide-binding</keyword>
<evidence type="ECO:0000259" key="11">
    <source>
        <dbReference type="Pfam" id="PF00370"/>
    </source>
</evidence>
<feature type="domain" description="Carbohydrate kinase FGGY N-terminal" evidence="11">
    <location>
        <begin position="7"/>
        <end position="245"/>
    </location>
</feature>
<keyword evidence="2 8" id="KW-0859">Xylose metabolism</keyword>
<dbReference type="GO" id="GO:0004856">
    <property type="term" value="F:D-xylulokinase activity"/>
    <property type="evidence" value="ECO:0007669"/>
    <property type="project" value="UniProtKB-UniRule"/>
</dbReference>
<geneLocation type="plasmid" evidence="13 14">
    <name>pSSP1</name>
</geneLocation>
<evidence type="ECO:0000256" key="5">
    <source>
        <dbReference type="ARBA" id="ARBA00022777"/>
    </source>
</evidence>
<evidence type="ECO:0000259" key="12">
    <source>
        <dbReference type="Pfam" id="PF02782"/>
    </source>
</evidence>
<keyword evidence="3 8" id="KW-0808">Transferase</keyword>
<dbReference type="GO" id="GO:0042732">
    <property type="term" value="P:D-xylose metabolic process"/>
    <property type="evidence" value="ECO:0007669"/>
    <property type="project" value="UniProtKB-KW"/>
</dbReference>
<dbReference type="PANTHER" id="PTHR43095:SF5">
    <property type="entry name" value="XYLULOSE KINASE"/>
    <property type="match status" value="1"/>
</dbReference>
<dbReference type="PROSITE" id="PS00933">
    <property type="entry name" value="FGGY_KINASES_1"/>
    <property type="match status" value="1"/>
</dbReference>